<dbReference type="KEGG" id="gps:C427_1488"/>
<dbReference type="RefSeq" id="WP_007642073.1">
    <property type="nucleotide sequence ID" value="NC_020514.1"/>
</dbReference>
<dbReference type="EMBL" id="CP003837">
    <property type="protein sequence ID" value="AGH43597.1"/>
    <property type="molecule type" value="Genomic_DNA"/>
</dbReference>
<evidence type="ECO:0000313" key="1">
    <source>
        <dbReference type="EMBL" id="AGH43597.1"/>
    </source>
</evidence>
<organism evidence="1 2">
    <name type="scientific">Paraglaciecola psychrophila 170</name>
    <dbReference type="NCBI Taxonomy" id="1129794"/>
    <lineage>
        <taxon>Bacteria</taxon>
        <taxon>Pseudomonadati</taxon>
        <taxon>Pseudomonadota</taxon>
        <taxon>Gammaproteobacteria</taxon>
        <taxon>Alteromonadales</taxon>
        <taxon>Alteromonadaceae</taxon>
        <taxon>Paraglaciecola</taxon>
    </lineage>
</organism>
<dbReference type="AlphaFoldDB" id="K7AGE1"/>
<dbReference type="HOGENOM" id="CLU_2702582_0_0_6"/>
<dbReference type="PATRIC" id="fig|1129794.4.peg.1474"/>
<dbReference type="OrthoDB" id="6106674at2"/>
<evidence type="ECO:0008006" key="3">
    <source>
        <dbReference type="Google" id="ProtNLM"/>
    </source>
</evidence>
<gene>
    <name evidence="1" type="ORF">C427_1488</name>
</gene>
<keyword evidence="2" id="KW-1185">Reference proteome</keyword>
<accession>K7AGE1</accession>
<protein>
    <recommendedName>
        <fullName evidence="3">Penicillin-binding protein</fullName>
    </recommendedName>
</protein>
<reference evidence="1 2" key="1">
    <citation type="journal article" date="2013" name="Genome Announc.">
        <title>Complete Genome Sequence of Glaciecola psychrophila Strain 170T.</title>
        <authorList>
            <person name="Yin J."/>
            <person name="Chen J."/>
            <person name="Liu G."/>
            <person name="Yu Y."/>
            <person name="Song L."/>
            <person name="Wang X."/>
            <person name="Qu X."/>
        </authorList>
    </citation>
    <scope>NUCLEOTIDE SEQUENCE [LARGE SCALE GENOMIC DNA]</scope>
    <source>
        <strain evidence="1 2">170</strain>
    </source>
</reference>
<sequence>MTNKLDKEALMALKIAFSYMPKAIEVTKYEYGDRYQAVLKHIEAVRETLLINDVDPDEVSGEIDPDNTPNSNY</sequence>
<name>K7AGE1_9ALTE</name>
<dbReference type="eggNOG" id="ENOG50330EM">
    <property type="taxonomic scope" value="Bacteria"/>
</dbReference>
<evidence type="ECO:0000313" key="2">
    <source>
        <dbReference type="Proteomes" id="UP000011864"/>
    </source>
</evidence>
<proteinExistence type="predicted"/>
<dbReference type="Proteomes" id="UP000011864">
    <property type="component" value="Chromosome"/>
</dbReference>